<dbReference type="AlphaFoldDB" id="B5CSQ0"/>
<accession>B5CSQ0</accession>
<sequence length="65" mass="7643">MDIKIMEVKYMMKLDNFVGMMTGHFDNNQSCKRNVADWKISYEEIAKIVELTIDEVKTLDEKVIV</sequence>
<organism evidence="1 2">
    <name type="scientific">[Ruminococcus] lactaris ATCC 29176</name>
    <dbReference type="NCBI Taxonomy" id="471875"/>
    <lineage>
        <taxon>Bacteria</taxon>
        <taxon>Bacillati</taxon>
        <taxon>Bacillota</taxon>
        <taxon>Clostridia</taxon>
        <taxon>Lachnospirales</taxon>
        <taxon>Lachnospiraceae</taxon>
        <taxon>Mediterraneibacter</taxon>
    </lineage>
</organism>
<dbReference type="HOGENOM" id="CLU_2847201_0_0_9"/>
<keyword evidence="2" id="KW-1185">Reference proteome</keyword>
<proteinExistence type="predicted"/>
<dbReference type="Proteomes" id="UP000003254">
    <property type="component" value="Unassembled WGS sequence"/>
</dbReference>
<name>B5CSQ0_9FIRM</name>
<reference evidence="1 2" key="1">
    <citation type="submission" date="2008-08" db="EMBL/GenBank/DDBJ databases">
        <title>Draft genome sequence of Ruminococcus lactaris ATCC 29176.</title>
        <authorList>
            <person name="Sudarsanam P."/>
            <person name="Ley R."/>
            <person name="Guruge J."/>
            <person name="Turnbaugh P.J."/>
            <person name="Mahowald M."/>
            <person name="Liep D."/>
            <person name="Gordon J."/>
        </authorList>
    </citation>
    <scope>NUCLEOTIDE SEQUENCE [LARGE SCALE GENOMIC DNA]</scope>
    <source>
        <strain evidence="1 2">ATCC 29176</strain>
    </source>
</reference>
<evidence type="ECO:0000313" key="1">
    <source>
        <dbReference type="EMBL" id="EDY31864.1"/>
    </source>
</evidence>
<gene>
    <name evidence="1" type="ORF">RUMLAC_02511</name>
</gene>
<comment type="caution">
    <text evidence="1">The sequence shown here is derived from an EMBL/GenBank/DDBJ whole genome shotgun (WGS) entry which is preliminary data.</text>
</comment>
<evidence type="ECO:0000313" key="2">
    <source>
        <dbReference type="Proteomes" id="UP000003254"/>
    </source>
</evidence>
<reference evidence="1 2" key="2">
    <citation type="submission" date="2008-08" db="EMBL/GenBank/DDBJ databases">
        <authorList>
            <person name="Fulton L."/>
            <person name="Clifton S."/>
            <person name="Fulton B."/>
            <person name="Xu J."/>
            <person name="Minx P."/>
            <person name="Pepin K.H."/>
            <person name="Johnson M."/>
            <person name="Bhonagiri V."/>
            <person name="Nash W.E."/>
            <person name="Mardis E.R."/>
            <person name="Wilson R.K."/>
        </authorList>
    </citation>
    <scope>NUCLEOTIDE SEQUENCE [LARGE SCALE GENOMIC DNA]</scope>
    <source>
        <strain evidence="1 2">ATCC 29176</strain>
    </source>
</reference>
<protein>
    <submittedName>
        <fullName evidence="1">Uncharacterized protein</fullName>
    </submittedName>
</protein>
<dbReference type="EMBL" id="ABOU02000050">
    <property type="protein sequence ID" value="EDY31864.1"/>
    <property type="molecule type" value="Genomic_DNA"/>
</dbReference>